<dbReference type="AlphaFoldDB" id="A0AAV8U2G2"/>
<dbReference type="SUPFAM" id="SSF48403">
    <property type="entry name" value="Ankyrin repeat"/>
    <property type="match status" value="1"/>
</dbReference>
<dbReference type="EMBL" id="JAIWQS010000002">
    <property type="protein sequence ID" value="KAJ8772319.1"/>
    <property type="molecule type" value="Genomic_DNA"/>
</dbReference>
<dbReference type="Pfam" id="PF13637">
    <property type="entry name" value="Ank_4"/>
    <property type="match status" value="1"/>
</dbReference>
<evidence type="ECO:0000313" key="5">
    <source>
        <dbReference type="EMBL" id="KAJ8772319.1"/>
    </source>
</evidence>
<evidence type="ECO:0000256" key="4">
    <source>
        <dbReference type="SAM" id="Phobius"/>
    </source>
</evidence>
<dbReference type="PROSITE" id="PS50088">
    <property type="entry name" value="ANK_REPEAT"/>
    <property type="match status" value="1"/>
</dbReference>
<feature type="transmembrane region" description="Helical" evidence="4">
    <location>
        <begin position="263"/>
        <end position="282"/>
    </location>
</feature>
<dbReference type="InterPro" id="IPR002110">
    <property type="entry name" value="Ankyrin_rpt"/>
</dbReference>
<comment type="caution">
    <text evidence="5">The sequence shown here is derived from an EMBL/GenBank/DDBJ whole genome shotgun (WGS) entry which is preliminary data.</text>
</comment>
<dbReference type="GO" id="GO:0005886">
    <property type="term" value="C:plasma membrane"/>
    <property type="evidence" value="ECO:0007669"/>
    <property type="project" value="TreeGrafter"/>
</dbReference>
<keyword evidence="6" id="KW-1185">Reference proteome</keyword>
<evidence type="ECO:0000313" key="6">
    <source>
        <dbReference type="Proteomes" id="UP001159364"/>
    </source>
</evidence>
<feature type="repeat" description="ANK" evidence="3">
    <location>
        <begin position="77"/>
        <end position="109"/>
    </location>
</feature>
<keyword evidence="4" id="KW-0812">Transmembrane</keyword>
<sequence length="415" mass="46502">MVPSLNSIAQLLDAITKDYIDEVIQLLSTNSGLLDEAERATEGGNPLLITACEHGSLHVAAELGRRKPELLSAKNQDGYTAMHLASFRGCVREIKVLAELGSQVCLVEDNESMIPLHIVSMRGNEEAIRVLVDACPESLQRLTHQHETALHLALKGDQHWTAFQVVNLLLPDNCPSPRVLSVNSLNKNGQTALDVYYQNPHNVTPREIQIERILRQAGATEGRFLRLPEKQPEASRRALNQPRPRSFRRRLLLWPWQLETRNMLLVVLIMIVGTSFTVICNLPRGLDEEKATKTTFYFIGVISGQLPTIFYLMFFNTVGVFSSILIMGILLLSLPLGAVLLLVVSTMFVVYVLIMDKTLPKFDVKIGSSNISSSRFVWLSAVTFIFSGALVFTASKYVFWRMKSKSETINHMEQV</sequence>
<evidence type="ECO:0000256" key="1">
    <source>
        <dbReference type="ARBA" id="ARBA00022737"/>
    </source>
</evidence>
<reference evidence="5 6" key="1">
    <citation type="submission" date="2021-09" db="EMBL/GenBank/DDBJ databases">
        <title>Genomic insights and catalytic innovation underlie evolution of tropane alkaloids biosynthesis.</title>
        <authorList>
            <person name="Wang Y.-J."/>
            <person name="Tian T."/>
            <person name="Huang J.-P."/>
            <person name="Huang S.-X."/>
        </authorList>
    </citation>
    <scope>NUCLEOTIDE SEQUENCE [LARGE SCALE GENOMIC DNA]</scope>
    <source>
        <strain evidence="5">KIB-2018</strain>
        <tissue evidence="5">Leaf</tissue>
    </source>
</reference>
<evidence type="ECO:0000256" key="3">
    <source>
        <dbReference type="PROSITE-ProRule" id="PRU00023"/>
    </source>
</evidence>
<dbReference type="PANTHER" id="PTHR24186:SF38">
    <property type="entry name" value="ANKYRIN REPEAT FAMILY PROTEIN"/>
    <property type="match status" value="1"/>
</dbReference>
<keyword evidence="4" id="KW-1133">Transmembrane helix</keyword>
<gene>
    <name evidence="5" type="ORF">K2173_027496</name>
</gene>
<accession>A0AAV8U2G2</accession>
<protein>
    <recommendedName>
        <fullName evidence="7">PGG domain-containing protein</fullName>
    </recommendedName>
</protein>
<evidence type="ECO:0008006" key="7">
    <source>
        <dbReference type="Google" id="ProtNLM"/>
    </source>
</evidence>
<proteinExistence type="predicted"/>
<feature type="transmembrane region" description="Helical" evidence="4">
    <location>
        <begin position="321"/>
        <end position="354"/>
    </location>
</feature>
<keyword evidence="1" id="KW-0677">Repeat</keyword>
<keyword evidence="4" id="KW-0472">Membrane</keyword>
<name>A0AAV8U2G2_9ROSI</name>
<organism evidence="5 6">
    <name type="scientific">Erythroxylum novogranatense</name>
    <dbReference type="NCBI Taxonomy" id="1862640"/>
    <lineage>
        <taxon>Eukaryota</taxon>
        <taxon>Viridiplantae</taxon>
        <taxon>Streptophyta</taxon>
        <taxon>Embryophyta</taxon>
        <taxon>Tracheophyta</taxon>
        <taxon>Spermatophyta</taxon>
        <taxon>Magnoliopsida</taxon>
        <taxon>eudicotyledons</taxon>
        <taxon>Gunneridae</taxon>
        <taxon>Pentapetalae</taxon>
        <taxon>rosids</taxon>
        <taxon>fabids</taxon>
        <taxon>Malpighiales</taxon>
        <taxon>Erythroxylaceae</taxon>
        <taxon>Erythroxylum</taxon>
    </lineage>
</organism>
<dbReference type="SMART" id="SM00248">
    <property type="entry name" value="ANK"/>
    <property type="match status" value="4"/>
</dbReference>
<evidence type="ECO:0000256" key="2">
    <source>
        <dbReference type="ARBA" id="ARBA00023043"/>
    </source>
</evidence>
<dbReference type="Proteomes" id="UP001159364">
    <property type="component" value="Linkage Group LG02"/>
</dbReference>
<keyword evidence="2 3" id="KW-0040">ANK repeat</keyword>
<dbReference type="Gene3D" id="1.25.40.20">
    <property type="entry name" value="Ankyrin repeat-containing domain"/>
    <property type="match status" value="1"/>
</dbReference>
<feature type="transmembrane region" description="Helical" evidence="4">
    <location>
        <begin position="375"/>
        <end position="394"/>
    </location>
</feature>
<dbReference type="InterPro" id="IPR036770">
    <property type="entry name" value="Ankyrin_rpt-contain_sf"/>
</dbReference>
<feature type="transmembrane region" description="Helical" evidence="4">
    <location>
        <begin position="294"/>
        <end position="315"/>
    </location>
</feature>
<dbReference type="PANTHER" id="PTHR24186">
    <property type="entry name" value="PROTEIN PHOSPHATASE 1 REGULATORY SUBUNIT"/>
    <property type="match status" value="1"/>
</dbReference>